<feature type="domain" description="C2H2-type" evidence="9">
    <location>
        <begin position="288"/>
        <end position="316"/>
    </location>
</feature>
<dbReference type="Proteomes" id="UP001178507">
    <property type="component" value="Unassembled WGS sequence"/>
</dbReference>
<protein>
    <submittedName>
        <fullName evidence="11">Uncharacterized protein</fullName>
    </submittedName>
</protein>
<evidence type="ECO:0000256" key="8">
    <source>
        <dbReference type="SAM" id="MobiDB-lite"/>
    </source>
</evidence>
<evidence type="ECO:0000259" key="9">
    <source>
        <dbReference type="PROSITE" id="PS50157"/>
    </source>
</evidence>
<evidence type="ECO:0000256" key="1">
    <source>
        <dbReference type="ARBA" id="ARBA00004123"/>
    </source>
</evidence>
<dbReference type="InterPro" id="IPR036877">
    <property type="entry name" value="SUI1_dom_sf"/>
</dbReference>
<dbReference type="PROSITE" id="PS00028">
    <property type="entry name" value="ZINC_FINGER_C2H2_1"/>
    <property type="match status" value="1"/>
</dbReference>
<evidence type="ECO:0000256" key="2">
    <source>
        <dbReference type="ARBA" id="ARBA00022723"/>
    </source>
</evidence>
<dbReference type="SUPFAM" id="SSF55159">
    <property type="entry name" value="eIF1-like"/>
    <property type="match status" value="1"/>
</dbReference>
<evidence type="ECO:0000256" key="3">
    <source>
        <dbReference type="ARBA" id="ARBA00022737"/>
    </source>
</evidence>
<dbReference type="GO" id="GO:0003743">
    <property type="term" value="F:translation initiation factor activity"/>
    <property type="evidence" value="ECO:0007669"/>
    <property type="project" value="InterPro"/>
</dbReference>
<evidence type="ECO:0000256" key="5">
    <source>
        <dbReference type="ARBA" id="ARBA00022833"/>
    </source>
</evidence>
<dbReference type="PANTHER" id="PTHR24406">
    <property type="entry name" value="TRANSCRIPTIONAL REPRESSOR CTCFL-RELATED"/>
    <property type="match status" value="1"/>
</dbReference>
<feature type="compositionally biased region" description="Basic and acidic residues" evidence="8">
    <location>
        <begin position="249"/>
        <end position="278"/>
    </location>
</feature>
<evidence type="ECO:0000256" key="6">
    <source>
        <dbReference type="ARBA" id="ARBA00023242"/>
    </source>
</evidence>
<feature type="compositionally biased region" description="Basic and acidic residues" evidence="8">
    <location>
        <begin position="391"/>
        <end position="405"/>
    </location>
</feature>
<dbReference type="AlphaFoldDB" id="A0AA36NEE3"/>
<dbReference type="PROSITE" id="PS50296">
    <property type="entry name" value="SUI1"/>
    <property type="match status" value="1"/>
</dbReference>
<dbReference type="InterPro" id="IPR001950">
    <property type="entry name" value="SUI1"/>
</dbReference>
<comment type="caution">
    <text evidence="11">The sequence shown here is derived from an EMBL/GenBank/DDBJ whole genome shotgun (WGS) entry which is preliminary data.</text>
</comment>
<feature type="region of interest" description="Disordered" evidence="8">
    <location>
        <begin position="380"/>
        <end position="406"/>
    </location>
</feature>
<dbReference type="PROSITE" id="PS50157">
    <property type="entry name" value="ZINC_FINGER_C2H2_2"/>
    <property type="match status" value="1"/>
</dbReference>
<dbReference type="GO" id="GO:0005634">
    <property type="term" value="C:nucleus"/>
    <property type="evidence" value="ECO:0007669"/>
    <property type="project" value="UniProtKB-SubCell"/>
</dbReference>
<feature type="region of interest" description="Disordered" evidence="8">
    <location>
        <begin position="518"/>
        <end position="551"/>
    </location>
</feature>
<keyword evidence="2" id="KW-0479">Metal-binding</keyword>
<dbReference type="Gene3D" id="3.30.780.10">
    <property type="entry name" value="SUI1-like domain"/>
    <property type="match status" value="1"/>
</dbReference>
<evidence type="ECO:0000313" key="11">
    <source>
        <dbReference type="EMBL" id="CAJ1403174.1"/>
    </source>
</evidence>
<dbReference type="InterPro" id="IPR050888">
    <property type="entry name" value="ZnF_C2H2-type_TF"/>
</dbReference>
<feature type="domain" description="SUI1" evidence="10">
    <location>
        <begin position="20"/>
        <end position="84"/>
    </location>
</feature>
<dbReference type="Pfam" id="PF01253">
    <property type="entry name" value="SUI1"/>
    <property type="match status" value="1"/>
</dbReference>
<keyword evidence="5" id="KW-0862">Zinc</keyword>
<gene>
    <name evidence="11" type="ORF">EVOR1521_LOCUS25909</name>
</gene>
<dbReference type="InterPro" id="IPR036028">
    <property type="entry name" value="SH3-like_dom_sf"/>
</dbReference>
<keyword evidence="12" id="KW-1185">Reference proteome</keyword>
<dbReference type="GO" id="GO:0008270">
    <property type="term" value="F:zinc ion binding"/>
    <property type="evidence" value="ECO:0007669"/>
    <property type="project" value="UniProtKB-KW"/>
</dbReference>
<reference evidence="11" key="1">
    <citation type="submission" date="2023-08" db="EMBL/GenBank/DDBJ databases">
        <authorList>
            <person name="Chen Y."/>
            <person name="Shah S."/>
            <person name="Dougan E. K."/>
            <person name="Thang M."/>
            <person name="Chan C."/>
        </authorList>
    </citation>
    <scope>NUCLEOTIDE SEQUENCE</scope>
</reference>
<evidence type="ECO:0000256" key="4">
    <source>
        <dbReference type="ARBA" id="ARBA00022771"/>
    </source>
</evidence>
<name>A0AA36NEE3_9DINO</name>
<dbReference type="SUPFAM" id="SSF50044">
    <property type="entry name" value="SH3-domain"/>
    <property type="match status" value="1"/>
</dbReference>
<organism evidence="11 12">
    <name type="scientific">Effrenium voratum</name>
    <dbReference type="NCBI Taxonomy" id="2562239"/>
    <lineage>
        <taxon>Eukaryota</taxon>
        <taxon>Sar</taxon>
        <taxon>Alveolata</taxon>
        <taxon>Dinophyceae</taxon>
        <taxon>Suessiales</taxon>
        <taxon>Symbiodiniaceae</taxon>
        <taxon>Effrenium</taxon>
    </lineage>
</organism>
<feature type="region of interest" description="Disordered" evidence="8">
    <location>
        <begin position="626"/>
        <end position="652"/>
    </location>
</feature>
<dbReference type="Gene3D" id="3.30.160.60">
    <property type="entry name" value="Classic Zinc Finger"/>
    <property type="match status" value="1"/>
</dbReference>
<dbReference type="InterPro" id="IPR013087">
    <property type="entry name" value="Znf_C2H2_type"/>
</dbReference>
<keyword evidence="6" id="KW-0539">Nucleus</keyword>
<keyword evidence="3" id="KW-0677">Repeat</keyword>
<comment type="subcellular location">
    <subcellularLocation>
        <location evidence="1">Nucleus</location>
    </subcellularLocation>
</comment>
<evidence type="ECO:0000256" key="7">
    <source>
        <dbReference type="PROSITE-ProRule" id="PRU00042"/>
    </source>
</evidence>
<feature type="compositionally biased region" description="Acidic residues" evidence="8">
    <location>
        <begin position="529"/>
        <end position="543"/>
    </location>
</feature>
<proteinExistence type="predicted"/>
<keyword evidence="4 7" id="KW-0863">Zinc-finger</keyword>
<feature type="region of interest" description="Disordered" evidence="8">
    <location>
        <begin position="245"/>
        <end position="281"/>
    </location>
</feature>
<evidence type="ECO:0000313" key="12">
    <source>
        <dbReference type="Proteomes" id="UP001178507"/>
    </source>
</evidence>
<dbReference type="EMBL" id="CAUJNA010003483">
    <property type="protein sequence ID" value="CAJ1403174.1"/>
    <property type="molecule type" value="Genomic_DNA"/>
</dbReference>
<evidence type="ECO:0000259" key="10">
    <source>
        <dbReference type="PROSITE" id="PS50296"/>
    </source>
</evidence>
<accession>A0AA36NEE3</accession>
<sequence length="652" mass="71300">MAWLLDHFQLAASPWMPARKVESRAKGKKVTIISGVRGNAQSLVSALSSLLGTGGTVLGEAGRQMVQVQGSQHERVADALTQLGCLRGVAKAEAKPKKEVGVVSRNCAYDKFLRKDPGPKPLSELLQGEAYAPQCPPGAECFRWHGYWPYCRGCCQQNEDDIWEDGNLNYDPSLDKEYGSASGRACLLFPARPGSWAQLDELLRRLGMLAEVGEAAQTWGLRSGPNAVPNGATLAEYRRRAVAPGARLLEAEPKRKKEPKEPKEPRPRERTREFKPRPAPEPAKVGCFPCSVCGHKFGLYKTLKQHIKLAHDGVARPISHNPKAPPAVSTRPAPAPLGPGMPAPAPPAPQIAAWLEPRSPCPVCGVSFRMSELQRHAQSCEEAQAPLVPEPKTERPDTRRERSPEGKCPMCSKLVRNLQEHVPKCLDLPSQEAKPVQKPVAKPPPAKKVALCEDFSEGKFETCPICQECVSIPHLQGHVERCLVNADAAPEAWQSCPLCKEQFHPDAIEAHVQACLDESTTPEGSESERSDEEEAEPEDEDEDYNAREGDFVGQPVDLNGSLLVAALAAYSPKGPSQMDLMPGDPVLLLWEQPPEEGGYWAWGCKVRQDGGEHLAEQLGYVPLSHLKRKDSEQSPAPVRRRWGAGAREARAA</sequence>